<organism evidence="1">
    <name type="scientific">Arundo donax</name>
    <name type="common">Giant reed</name>
    <name type="synonym">Donax arundinaceus</name>
    <dbReference type="NCBI Taxonomy" id="35708"/>
    <lineage>
        <taxon>Eukaryota</taxon>
        <taxon>Viridiplantae</taxon>
        <taxon>Streptophyta</taxon>
        <taxon>Embryophyta</taxon>
        <taxon>Tracheophyta</taxon>
        <taxon>Spermatophyta</taxon>
        <taxon>Magnoliopsida</taxon>
        <taxon>Liliopsida</taxon>
        <taxon>Poales</taxon>
        <taxon>Poaceae</taxon>
        <taxon>PACMAD clade</taxon>
        <taxon>Arundinoideae</taxon>
        <taxon>Arundineae</taxon>
        <taxon>Arundo</taxon>
    </lineage>
</organism>
<accession>A0A0A9GVY4</accession>
<protein>
    <submittedName>
        <fullName evidence="1">Uncharacterized protein</fullName>
    </submittedName>
</protein>
<dbReference type="EMBL" id="GBRH01171170">
    <property type="protein sequence ID" value="JAE26726.1"/>
    <property type="molecule type" value="Transcribed_RNA"/>
</dbReference>
<evidence type="ECO:0000313" key="1">
    <source>
        <dbReference type="EMBL" id="JAE26726.1"/>
    </source>
</evidence>
<proteinExistence type="predicted"/>
<reference evidence="1" key="1">
    <citation type="submission" date="2014-09" db="EMBL/GenBank/DDBJ databases">
        <authorList>
            <person name="Magalhaes I.L.F."/>
            <person name="Oliveira U."/>
            <person name="Santos F.R."/>
            <person name="Vidigal T.H.D.A."/>
            <person name="Brescovit A.D."/>
            <person name="Santos A.J."/>
        </authorList>
    </citation>
    <scope>NUCLEOTIDE SEQUENCE</scope>
    <source>
        <tissue evidence="1">Shoot tissue taken approximately 20 cm above the soil surface</tissue>
    </source>
</reference>
<reference evidence="1" key="2">
    <citation type="journal article" date="2015" name="Data Brief">
        <title>Shoot transcriptome of the giant reed, Arundo donax.</title>
        <authorList>
            <person name="Barrero R.A."/>
            <person name="Guerrero F.D."/>
            <person name="Moolhuijzen P."/>
            <person name="Goolsby J.A."/>
            <person name="Tidwell J."/>
            <person name="Bellgard S.E."/>
            <person name="Bellgard M.I."/>
        </authorList>
    </citation>
    <scope>NUCLEOTIDE SEQUENCE</scope>
    <source>
        <tissue evidence="1">Shoot tissue taken approximately 20 cm above the soil surface</tissue>
    </source>
</reference>
<dbReference type="AlphaFoldDB" id="A0A0A9GVY4"/>
<name>A0A0A9GVY4_ARUDO</name>
<sequence length="22" mass="2757">MTTFEMMWIPYCLEILLQAYLF</sequence>